<reference evidence="4" key="1">
    <citation type="submission" date="2017-09" db="EMBL/GenBank/DDBJ databases">
        <title>Luteimonas liuhanmingii sp.nov., isolated from the intestinal contents of Tibetan Plateau Pika in Yushu, Qinghai Province, China.</title>
        <authorList>
            <person name="Gui Z."/>
        </authorList>
    </citation>
    <scope>NUCLEOTIDE SEQUENCE [LARGE SCALE GENOMIC DNA]</scope>
    <source>
        <strain evidence="4">100111</strain>
    </source>
</reference>
<sequence>MAAKSKGAKDAQTIAKLIEDIDITMFTSVGPGGYLVSRPLSTQKARFDGSRVWFFVASDSPKVAEITRNSKVNLAYASKGRNTYVSMAGDAYVNDDPEKIEEFWDDALKAYFPRGVNDPKLTLIEVQMRTAEYWDGPGSLIGKAIAFAVAQVTRRKEAMGENRIVDLRGGTTTSRLPPSHAQTRGDDGGKPATKKIAGGTTASSGAKRTTAKKSATGSPSASTGARANATPKASSQQATTKRPAARKPAAGKTAPSPRGGGAKGSARGTAGG</sequence>
<feature type="compositionally biased region" description="Low complexity" evidence="1">
    <location>
        <begin position="212"/>
        <end position="225"/>
    </location>
</feature>
<protein>
    <recommendedName>
        <fullName evidence="2">General stress protein FMN-binding split barrel domain-containing protein</fullName>
    </recommendedName>
</protein>
<dbReference type="InterPro" id="IPR052917">
    <property type="entry name" value="Stress-Dev_Protein"/>
</dbReference>
<dbReference type="Pfam" id="PF16242">
    <property type="entry name" value="Pyrid_ox_like"/>
    <property type="match status" value="1"/>
</dbReference>
<gene>
    <name evidence="3" type="ORF">CNR27_01405</name>
</gene>
<dbReference type="Proteomes" id="UP000218968">
    <property type="component" value="Chromosome"/>
</dbReference>
<dbReference type="InterPro" id="IPR038725">
    <property type="entry name" value="YdaG_split_barrel_FMN-bd"/>
</dbReference>
<feature type="compositionally biased region" description="Gly residues" evidence="1">
    <location>
        <begin position="258"/>
        <end position="272"/>
    </location>
</feature>
<evidence type="ECO:0000256" key="1">
    <source>
        <dbReference type="SAM" id="MobiDB-lite"/>
    </source>
</evidence>
<evidence type="ECO:0000313" key="3">
    <source>
        <dbReference type="EMBL" id="ATD66271.1"/>
    </source>
</evidence>
<feature type="compositionally biased region" description="Low complexity" evidence="1">
    <location>
        <begin position="238"/>
        <end position="255"/>
    </location>
</feature>
<feature type="domain" description="General stress protein FMN-binding split barrel" evidence="2">
    <location>
        <begin position="10"/>
        <end position="156"/>
    </location>
</feature>
<dbReference type="KEGG" id="lum:CNR27_01405"/>
<dbReference type="PANTHER" id="PTHR34818">
    <property type="entry name" value="PROTEIN BLI-3"/>
    <property type="match status" value="1"/>
</dbReference>
<feature type="compositionally biased region" description="Polar residues" evidence="1">
    <location>
        <begin position="170"/>
        <end position="182"/>
    </location>
</feature>
<evidence type="ECO:0000259" key="2">
    <source>
        <dbReference type="Pfam" id="PF16242"/>
    </source>
</evidence>
<dbReference type="SUPFAM" id="SSF50475">
    <property type="entry name" value="FMN-binding split barrel"/>
    <property type="match status" value="1"/>
</dbReference>
<dbReference type="AlphaFoldDB" id="A0A290XB29"/>
<dbReference type="Gene3D" id="2.30.110.10">
    <property type="entry name" value="Electron Transport, Fmn-binding Protein, Chain A"/>
    <property type="match status" value="1"/>
</dbReference>
<accession>A0A290XB29</accession>
<dbReference type="InterPro" id="IPR012349">
    <property type="entry name" value="Split_barrel_FMN-bd"/>
</dbReference>
<proteinExistence type="predicted"/>
<keyword evidence="4" id="KW-1185">Reference proteome</keyword>
<dbReference type="EMBL" id="CP023406">
    <property type="protein sequence ID" value="ATD66271.1"/>
    <property type="molecule type" value="Genomic_DNA"/>
</dbReference>
<name>A0A290XB29_9GAMM</name>
<feature type="region of interest" description="Disordered" evidence="1">
    <location>
        <begin position="163"/>
        <end position="272"/>
    </location>
</feature>
<organism evidence="3 4">
    <name type="scientific">Luteimonas chenhongjianii</name>
    <dbReference type="NCBI Taxonomy" id="2006110"/>
    <lineage>
        <taxon>Bacteria</taxon>
        <taxon>Pseudomonadati</taxon>
        <taxon>Pseudomonadota</taxon>
        <taxon>Gammaproteobacteria</taxon>
        <taxon>Lysobacterales</taxon>
        <taxon>Lysobacteraceae</taxon>
        <taxon>Luteimonas</taxon>
    </lineage>
</organism>
<dbReference type="OrthoDB" id="1432662at2"/>
<dbReference type="PANTHER" id="PTHR34818:SF1">
    <property type="entry name" value="PROTEIN BLI-3"/>
    <property type="match status" value="1"/>
</dbReference>
<evidence type="ECO:0000313" key="4">
    <source>
        <dbReference type="Proteomes" id="UP000218968"/>
    </source>
</evidence>